<gene>
    <name evidence="1" type="ORF">FIBSPDRAFT_329230</name>
</gene>
<evidence type="ECO:0000313" key="1">
    <source>
        <dbReference type="EMBL" id="KZP06208.1"/>
    </source>
</evidence>
<proteinExistence type="predicted"/>
<keyword evidence="2" id="KW-1185">Reference proteome</keyword>
<name>A0A167WKN6_9AGAM</name>
<dbReference type="EMBL" id="KV417799">
    <property type="protein sequence ID" value="KZP06208.1"/>
    <property type="molecule type" value="Genomic_DNA"/>
</dbReference>
<reference evidence="1 2" key="1">
    <citation type="journal article" date="2016" name="Mol. Biol. Evol.">
        <title>Comparative Genomics of Early-Diverging Mushroom-Forming Fungi Provides Insights into the Origins of Lignocellulose Decay Capabilities.</title>
        <authorList>
            <person name="Nagy L.G."/>
            <person name="Riley R."/>
            <person name="Tritt A."/>
            <person name="Adam C."/>
            <person name="Daum C."/>
            <person name="Floudas D."/>
            <person name="Sun H."/>
            <person name="Yadav J.S."/>
            <person name="Pangilinan J."/>
            <person name="Larsson K.H."/>
            <person name="Matsuura K."/>
            <person name="Barry K."/>
            <person name="Labutti K."/>
            <person name="Kuo R."/>
            <person name="Ohm R.A."/>
            <person name="Bhattacharya S.S."/>
            <person name="Shirouzu T."/>
            <person name="Yoshinaga Y."/>
            <person name="Martin F.M."/>
            <person name="Grigoriev I.V."/>
            <person name="Hibbett D.S."/>
        </authorList>
    </citation>
    <scope>NUCLEOTIDE SEQUENCE [LARGE SCALE GENOMIC DNA]</scope>
    <source>
        <strain evidence="1 2">CBS 109695</strain>
    </source>
</reference>
<dbReference type="Proteomes" id="UP000076532">
    <property type="component" value="Unassembled WGS sequence"/>
</dbReference>
<dbReference type="AlphaFoldDB" id="A0A167WKN6"/>
<organism evidence="1 2">
    <name type="scientific">Athelia psychrophila</name>
    <dbReference type="NCBI Taxonomy" id="1759441"/>
    <lineage>
        <taxon>Eukaryota</taxon>
        <taxon>Fungi</taxon>
        <taxon>Dikarya</taxon>
        <taxon>Basidiomycota</taxon>
        <taxon>Agaricomycotina</taxon>
        <taxon>Agaricomycetes</taxon>
        <taxon>Agaricomycetidae</taxon>
        <taxon>Atheliales</taxon>
        <taxon>Atheliaceae</taxon>
        <taxon>Athelia</taxon>
    </lineage>
</organism>
<accession>A0A167WKN6</accession>
<sequence length="148" mass="16771">MSFTHKIGLILSGKVRSLQRVLCAMLDAPSRVFSAPYTLSLCAFSFFHSYTAWCLGHLRVSHIVIYPRQRTRPCDSESLGPVPPPDLHYFSNLILTLRSLDPFAMSRSSIGSPHRRRCRIKSLCYATCYLSGYSTQRWYSGMMVVITG</sequence>
<evidence type="ECO:0000313" key="2">
    <source>
        <dbReference type="Proteomes" id="UP000076532"/>
    </source>
</evidence>
<protein>
    <submittedName>
        <fullName evidence="1">Uncharacterized protein</fullName>
    </submittedName>
</protein>